<dbReference type="AlphaFoldDB" id="A0AAE1CDA4"/>
<protein>
    <submittedName>
        <fullName evidence="2">Uncharacterized protein</fullName>
    </submittedName>
</protein>
<proteinExistence type="predicted"/>
<feature type="compositionally biased region" description="Low complexity" evidence="1">
    <location>
        <begin position="24"/>
        <end position="37"/>
    </location>
</feature>
<reference evidence="2" key="1">
    <citation type="journal article" date="2023" name="Mol. Phylogenet. Evol.">
        <title>Genome-scale phylogeny and comparative genomics of the fungal order Sordariales.</title>
        <authorList>
            <person name="Hensen N."/>
            <person name="Bonometti L."/>
            <person name="Westerberg I."/>
            <person name="Brannstrom I.O."/>
            <person name="Guillou S."/>
            <person name="Cros-Aarteil S."/>
            <person name="Calhoun S."/>
            <person name="Haridas S."/>
            <person name="Kuo A."/>
            <person name="Mondo S."/>
            <person name="Pangilinan J."/>
            <person name="Riley R."/>
            <person name="LaButti K."/>
            <person name="Andreopoulos B."/>
            <person name="Lipzen A."/>
            <person name="Chen C."/>
            <person name="Yan M."/>
            <person name="Daum C."/>
            <person name="Ng V."/>
            <person name="Clum A."/>
            <person name="Steindorff A."/>
            <person name="Ohm R.A."/>
            <person name="Martin F."/>
            <person name="Silar P."/>
            <person name="Natvig D.O."/>
            <person name="Lalanne C."/>
            <person name="Gautier V."/>
            <person name="Ament-Velasquez S.L."/>
            <person name="Kruys A."/>
            <person name="Hutchinson M.I."/>
            <person name="Powell A.J."/>
            <person name="Barry K."/>
            <person name="Miller A.N."/>
            <person name="Grigoriev I.V."/>
            <person name="Debuchy R."/>
            <person name="Gladieux P."/>
            <person name="Hiltunen Thoren M."/>
            <person name="Johannesson H."/>
        </authorList>
    </citation>
    <scope>NUCLEOTIDE SEQUENCE</scope>
    <source>
        <strain evidence="2">CBS 314.62</strain>
    </source>
</reference>
<evidence type="ECO:0000313" key="3">
    <source>
        <dbReference type="Proteomes" id="UP001270362"/>
    </source>
</evidence>
<gene>
    <name evidence="2" type="ORF">B0T22DRAFT_480599</name>
</gene>
<feature type="region of interest" description="Disordered" evidence="1">
    <location>
        <begin position="1"/>
        <end position="99"/>
    </location>
</feature>
<feature type="compositionally biased region" description="Basic and acidic residues" evidence="1">
    <location>
        <begin position="1"/>
        <end position="10"/>
    </location>
</feature>
<reference evidence="2" key="2">
    <citation type="submission" date="2023-06" db="EMBL/GenBank/DDBJ databases">
        <authorList>
            <consortium name="Lawrence Berkeley National Laboratory"/>
            <person name="Haridas S."/>
            <person name="Hensen N."/>
            <person name="Bonometti L."/>
            <person name="Westerberg I."/>
            <person name="Brannstrom I.O."/>
            <person name="Guillou S."/>
            <person name="Cros-Aarteil S."/>
            <person name="Calhoun S."/>
            <person name="Kuo A."/>
            <person name="Mondo S."/>
            <person name="Pangilinan J."/>
            <person name="Riley R."/>
            <person name="Labutti K."/>
            <person name="Andreopoulos B."/>
            <person name="Lipzen A."/>
            <person name="Chen C."/>
            <person name="Yanf M."/>
            <person name="Daum C."/>
            <person name="Ng V."/>
            <person name="Clum A."/>
            <person name="Steindorff A."/>
            <person name="Ohm R."/>
            <person name="Martin F."/>
            <person name="Silar P."/>
            <person name="Natvig D."/>
            <person name="Lalanne C."/>
            <person name="Gautier V."/>
            <person name="Ament-Velasquez S.L."/>
            <person name="Kruys A."/>
            <person name="Hutchinson M.I."/>
            <person name="Powell A.J."/>
            <person name="Barry K."/>
            <person name="Miller A.N."/>
            <person name="Grigoriev I.V."/>
            <person name="Debuchy R."/>
            <person name="Gladieux P."/>
            <person name="Thoren M.H."/>
            <person name="Johannesson H."/>
        </authorList>
    </citation>
    <scope>NUCLEOTIDE SEQUENCE</scope>
    <source>
        <strain evidence="2">CBS 314.62</strain>
    </source>
</reference>
<dbReference type="PANTHER" id="PTHR39606:SF1">
    <property type="entry name" value="CELL SURFACE PROTEIN"/>
    <property type="match status" value="1"/>
</dbReference>
<dbReference type="EMBL" id="JAULSO010000002">
    <property type="protein sequence ID" value="KAK3689387.1"/>
    <property type="molecule type" value="Genomic_DNA"/>
</dbReference>
<evidence type="ECO:0000256" key="1">
    <source>
        <dbReference type="SAM" id="MobiDB-lite"/>
    </source>
</evidence>
<accession>A0AAE1CDA4</accession>
<feature type="compositionally biased region" description="Gly residues" evidence="1">
    <location>
        <begin position="243"/>
        <end position="257"/>
    </location>
</feature>
<name>A0AAE1CDA4_9PEZI</name>
<evidence type="ECO:0000313" key="2">
    <source>
        <dbReference type="EMBL" id="KAK3689387.1"/>
    </source>
</evidence>
<feature type="region of interest" description="Disordered" evidence="1">
    <location>
        <begin position="213"/>
        <end position="257"/>
    </location>
</feature>
<dbReference type="Proteomes" id="UP001270362">
    <property type="component" value="Unassembled WGS sequence"/>
</dbReference>
<sequence>MTHSTNERGVRHNVNATQQGPTFGETAASGPAPTTAGPHRHDIVNKLDPTVDSTHDHQPVRTQAAPDGTYGPHSSRLANALDPRVDSKHPGGGQQGFAAQTGAGAGAGGYGAAPGAQARVADYGTGGAYGAGAATMHGANSRGANVPEGTYGPHHSRAANALDPKVDSDLDRSAGVGRTTAGHHGIGGVGNTHQAQAYGQGGVTTTATGAQVISGPGPASKTAGPHKSNLLNKLDPAVDSKAGGAGTVINGGPGARY</sequence>
<dbReference type="PANTHER" id="PTHR39606">
    <property type="entry name" value="SURFACE PROTEIN, PUTATIVE-RELATED"/>
    <property type="match status" value="1"/>
</dbReference>
<organism evidence="2 3">
    <name type="scientific">Podospora appendiculata</name>
    <dbReference type="NCBI Taxonomy" id="314037"/>
    <lineage>
        <taxon>Eukaryota</taxon>
        <taxon>Fungi</taxon>
        <taxon>Dikarya</taxon>
        <taxon>Ascomycota</taxon>
        <taxon>Pezizomycotina</taxon>
        <taxon>Sordariomycetes</taxon>
        <taxon>Sordariomycetidae</taxon>
        <taxon>Sordariales</taxon>
        <taxon>Podosporaceae</taxon>
        <taxon>Podospora</taxon>
    </lineage>
</organism>
<keyword evidence="3" id="KW-1185">Reference proteome</keyword>
<comment type="caution">
    <text evidence="2">The sequence shown here is derived from an EMBL/GenBank/DDBJ whole genome shotgun (WGS) entry which is preliminary data.</text>
</comment>